<feature type="domain" description="SGNH hydrolase-type esterase" evidence="1">
    <location>
        <begin position="7"/>
        <end position="183"/>
    </location>
</feature>
<organism evidence="2 3">
    <name type="scientific">Paenibacillus oenotherae</name>
    <dbReference type="NCBI Taxonomy" id="1435645"/>
    <lineage>
        <taxon>Bacteria</taxon>
        <taxon>Bacillati</taxon>
        <taxon>Bacillota</taxon>
        <taxon>Bacilli</taxon>
        <taxon>Bacillales</taxon>
        <taxon>Paenibacillaceae</taxon>
        <taxon>Paenibacillus</taxon>
    </lineage>
</organism>
<evidence type="ECO:0000313" key="2">
    <source>
        <dbReference type="EMBL" id="MBW7477300.1"/>
    </source>
</evidence>
<sequence length="215" mass="23935">MWKRFTAIGDSFTEGKGDDVGELQCISWVEHFAERMRHEEPAFKSVNLAQGGLITREIMEQQLERALSLKPDLVSIITGGNDIMKGVWNEGEFRKLLGDMLSAIRSQGAVIIVGNIADFALTIPVLKMPKKIELQRLIRDANSVIAELARQHNAVHLDFWSRPDSRDLAHFSADFIHPNAAGYVNIAEYVYRELFRQTGAPSPQAGMKAEGGSLS</sequence>
<proteinExistence type="predicted"/>
<dbReference type="PANTHER" id="PTHR43784">
    <property type="entry name" value="GDSL-LIKE LIPASE/ACYLHYDROLASE, PUTATIVE (AFU_ORTHOLOGUE AFUA_2G00820)-RELATED"/>
    <property type="match status" value="1"/>
</dbReference>
<dbReference type="Pfam" id="PF13472">
    <property type="entry name" value="Lipase_GDSL_2"/>
    <property type="match status" value="1"/>
</dbReference>
<dbReference type="InterPro" id="IPR013830">
    <property type="entry name" value="SGNH_hydro"/>
</dbReference>
<comment type="caution">
    <text evidence="2">The sequence shown here is derived from an EMBL/GenBank/DDBJ whole genome shotgun (WGS) entry which is preliminary data.</text>
</comment>
<dbReference type="Proteomes" id="UP000812277">
    <property type="component" value="Unassembled WGS sequence"/>
</dbReference>
<dbReference type="InterPro" id="IPR036514">
    <property type="entry name" value="SGNH_hydro_sf"/>
</dbReference>
<dbReference type="Gene3D" id="3.40.50.1110">
    <property type="entry name" value="SGNH hydrolase"/>
    <property type="match status" value="1"/>
</dbReference>
<accession>A0ABS7DBR4</accession>
<dbReference type="PANTHER" id="PTHR43784:SF2">
    <property type="entry name" value="GDSL-LIKE LIPASE_ACYLHYDROLASE, PUTATIVE (AFU_ORTHOLOGUE AFUA_2G00820)-RELATED"/>
    <property type="match status" value="1"/>
</dbReference>
<keyword evidence="2" id="KW-0378">Hydrolase</keyword>
<dbReference type="EMBL" id="JAHZIJ010000022">
    <property type="protein sequence ID" value="MBW7477300.1"/>
    <property type="molecule type" value="Genomic_DNA"/>
</dbReference>
<dbReference type="InterPro" id="IPR053140">
    <property type="entry name" value="GDSL_Rv0518-like"/>
</dbReference>
<dbReference type="CDD" id="cd01832">
    <property type="entry name" value="SGNH_hydrolase_like_1"/>
    <property type="match status" value="1"/>
</dbReference>
<name>A0ABS7DBR4_9BACL</name>
<keyword evidence="3" id="KW-1185">Reference proteome</keyword>
<dbReference type="GO" id="GO:0016787">
    <property type="term" value="F:hydrolase activity"/>
    <property type="evidence" value="ECO:0007669"/>
    <property type="project" value="UniProtKB-KW"/>
</dbReference>
<dbReference type="SUPFAM" id="SSF52266">
    <property type="entry name" value="SGNH hydrolase"/>
    <property type="match status" value="1"/>
</dbReference>
<reference evidence="2 3" key="1">
    <citation type="submission" date="2021-07" db="EMBL/GenBank/DDBJ databases">
        <title>Paenibacillus radiodurans sp. nov., isolated from the southeastern edge of Tengger Desert.</title>
        <authorList>
            <person name="Zhang G."/>
        </authorList>
    </citation>
    <scope>NUCLEOTIDE SEQUENCE [LARGE SCALE GENOMIC DNA]</scope>
    <source>
        <strain evidence="2 3">DT7-4</strain>
    </source>
</reference>
<gene>
    <name evidence="2" type="ORF">K0T92_21510</name>
</gene>
<dbReference type="RefSeq" id="WP_219874552.1">
    <property type="nucleotide sequence ID" value="NZ_JAHZIJ010000022.1"/>
</dbReference>
<evidence type="ECO:0000313" key="3">
    <source>
        <dbReference type="Proteomes" id="UP000812277"/>
    </source>
</evidence>
<evidence type="ECO:0000259" key="1">
    <source>
        <dbReference type="Pfam" id="PF13472"/>
    </source>
</evidence>
<protein>
    <submittedName>
        <fullName evidence="2">SGNH/GDSL hydrolase family protein</fullName>
    </submittedName>
</protein>